<name>A0AAD5RF46_PARTN</name>
<evidence type="ECO:0000313" key="2">
    <source>
        <dbReference type="Proteomes" id="UP001196413"/>
    </source>
</evidence>
<dbReference type="AlphaFoldDB" id="A0AAD5RF46"/>
<gene>
    <name evidence="1" type="ORF">KIN20_037989</name>
</gene>
<sequence length="156" mass="17327">MAVEYLKVTVPVAVAMAPFGSFIGSHFHRQVYSQQQKPHVASASTITMHKYFRKNFGSFLSQLLNEYAEELPSNKIARIRTSDLRIAATLQSSALPTELSTGVYEDSRALSENMICSSANLKLTSTFCAPHQSIPVTVDKSVGREEDCRMGIILRR</sequence>
<proteinExistence type="predicted"/>
<evidence type="ECO:0000313" key="1">
    <source>
        <dbReference type="EMBL" id="KAJ1374883.1"/>
    </source>
</evidence>
<accession>A0AAD5RF46</accession>
<dbReference type="EMBL" id="JAHQIW010007495">
    <property type="protein sequence ID" value="KAJ1374883.1"/>
    <property type="molecule type" value="Genomic_DNA"/>
</dbReference>
<reference evidence="1" key="1">
    <citation type="submission" date="2021-06" db="EMBL/GenBank/DDBJ databases">
        <title>Parelaphostrongylus tenuis whole genome reference sequence.</title>
        <authorList>
            <person name="Garwood T.J."/>
            <person name="Larsen P.A."/>
            <person name="Fountain-Jones N.M."/>
            <person name="Garbe J.R."/>
            <person name="Macchietto M.G."/>
            <person name="Kania S.A."/>
            <person name="Gerhold R.W."/>
            <person name="Richards J.E."/>
            <person name="Wolf T.M."/>
        </authorList>
    </citation>
    <scope>NUCLEOTIDE SEQUENCE</scope>
    <source>
        <strain evidence="1">MNPRO001-30</strain>
        <tissue evidence="1">Meninges</tissue>
    </source>
</reference>
<protein>
    <submittedName>
        <fullName evidence="1">Uncharacterized protein</fullName>
    </submittedName>
</protein>
<dbReference type="Proteomes" id="UP001196413">
    <property type="component" value="Unassembled WGS sequence"/>
</dbReference>
<comment type="caution">
    <text evidence="1">The sequence shown here is derived from an EMBL/GenBank/DDBJ whole genome shotgun (WGS) entry which is preliminary data.</text>
</comment>
<keyword evidence="2" id="KW-1185">Reference proteome</keyword>
<organism evidence="1 2">
    <name type="scientific">Parelaphostrongylus tenuis</name>
    <name type="common">Meningeal worm</name>
    <dbReference type="NCBI Taxonomy" id="148309"/>
    <lineage>
        <taxon>Eukaryota</taxon>
        <taxon>Metazoa</taxon>
        <taxon>Ecdysozoa</taxon>
        <taxon>Nematoda</taxon>
        <taxon>Chromadorea</taxon>
        <taxon>Rhabditida</taxon>
        <taxon>Rhabditina</taxon>
        <taxon>Rhabditomorpha</taxon>
        <taxon>Strongyloidea</taxon>
        <taxon>Metastrongylidae</taxon>
        <taxon>Parelaphostrongylus</taxon>
    </lineage>
</organism>